<feature type="compositionally biased region" description="Pro residues" evidence="1">
    <location>
        <begin position="268"/>
        <end position="282"/>
    </location>
</feature>
<keyword evidence="3" id="KW-1185">Reference proteome</keyword>
<protein>
    <submittedName>
        <fullName evidence="2">Uncharacterized protein</fullName>
    </submittedName>
</protein>
<evidence type="ECO:0000256" key="1">
    <source>
        <dbReference type="SAM" id="MobiDB-lite"/>
    </source>
</evidence>
<feature type="region of interest" description="Disordered" evidence="1">
    <location>
        <begin position="261"/>
        <end position="282"/>
    </location>
</feature>
<feature type="compositionally biased region" description="Low complexity" evidence="1">
    <location>
        <begin position="107"/>
        <end position="128"/>
    </location>
</feature>
<accession>A0A016X0V9</accession>
<proteinExistence type="predicted"/>
<dbReference type="Proteomes" id="UP000024635">
    <property type="component" value="Unassembled WGS sequence"/>
</dbReference>
<dbReference type="OrthoDB" id="5844636at2759"/>
<evidence type="ECO:0000313" key="2">
    <source>
        <dbReference type="EMBL" id="EYC45709.1"/>
    </source>
</evidence>
<feature type="compositionally biased region" description="Basic and acidic residues" evidence="1">
    <location>
        <begin position="459"/>
        <end position="474"/>
    </location>
</feature>
<feature type="region of interest" description="Disordered" evidence="1">
    <location>
        <begin position="98"/>
        <end position="131"/>
    </location>
</feature>
<feature type="region of interest" description="Disordered" evidence="1">
    <location>
        <begin position="431"/>
        <end position="491"/>
    </location>
</feature>
<feature type="region of interest" description="Disordered" evidence="1">
    <location>
        <begin position="388"/>
        <end position="418"/>
    </location>
</feature>
<comment type="caution">
    <text evidence="2">The sequence shown here is derived from an EMBL/GenBank/DDBJ whole genome shotgun (WGS) entry which is preliminary data.</text>
</comment>
<gene>
    <name evidence="2" type="primary">Acey_s0419.g1127</name>
    <name evidence="2" type="ORF">Y032_0419g1127</name>
</gene>
<organism evidence="2 3">
    <name type="scientific">Ancylostoma ceylanicum</name>
    <dbReference type="NCBI Taxonomy" id="53326"/>
    <lineage>
        <taxon>Eukaryota</taxon>
        <taxon>Metazoa</taxon>
        <taxon>Ecdysozoa</taxon>
        <taxon>Nematoda</taxon>
        <taxon>Chromadorea</taxon>
        <taxon>Rhabditida</taxon>
        <taxon>Rhabditina</taxon>
        <taxon>Rhabditomorpha</taxon>
        <taxon>Strongyloidea</taxon>
        <taxon>Ancylostomatidae</taxon>
        <taxon>Ancylostomatinae</taxon>
        <taxon>Ancylostoma</taxon>
    </lineage>
</organism>
<name>A0A016X0V9_9BILA</name>
<dbReference type="EMBL" id="JARK01000019">
    <property type="protein sequence ID" value="EYC45709.1"/>
    <property type="molecule type" value="Genomic_DNA"/>
</dbReference>
<reference evidence="3" key="1">
    <citation type="journal article" date="2015" name="Nat. Genet.">
        <title>The genome and transcriptome of the zoonotic hookworm Ancylostoma ceylanicum identify infection-specific gene families.</title>
        <authorList>
            <person name="Schwarz E.M."/>
            <person name="Hu Y."/>
            <person name="Antoshechkin I."/>
            <person name="Miller M.M."/>
            <person name="Sternberg P.W."/>
            <person name="Aroian R.V."/>
        </authorList>
    </citation>
    <scope>NUCLEOTIDE SEQUENCE</scope>
    <source>
        <strain evidence="3">HY135</strain>
    </source>
</reference>
<evidence type="ECO:0000313" key="3">
    <source>
        <dbReference type="Proteomes" id="UP000024635"/>
    </source>
</evidence>
<sequence length="510" mass="57471">MFQDLNSNGFPKWYAKPRRSHMVDLGRTVAGRPLSPEAQDLLKTYSYDLLDALIDATCNETKARNSHKIIESDALKSVKTVSLFPARVVPRATLRIFDTSRRQNDEMPTSAPQPTTQPPSSQMSQQASVRPRRTLVDEAQFLEDIRKMRPVEIKEPRQFTSHKLTLDPKDIRPRVGAAAAAEVASAMERPARHFIGRPQPLITEDRGNVQPELTTYHRYRNYLGIVGPMPNIKPNVAAMMKMPAFLQALQQRHEILGLTGGPTAPAQLPGPPPVRQQVQAPPPPVQPYYPQPQAPPRNVFQLPPNFPVPFNVRQAIQRLDPHQAARLLHELIQRQRRQKWVDELERSALMSPTPPLTECDYPLCNGGDHYHCVTSRKSADLTLSLTVRSDEVAPGTPPCTREETPPDEDTWEAPEGPVDHLDCAEYYEMVNPKPKQKGKDAETRATGNASAQEQGQGKTQDDGAERRNEDEQGMVRRTPKPPSYFTPKEVEKFDRCVKRLQLIANMEHHG</sequence>
<dbReference type="AlphaFoldDB" id="A0A016X0V9"/>
<feature type="compositionally biased region" description="Polar residues" evidence="1">
    <location>
        <begin position="445"/>
        <end position="458"/>
    </location>
</feature>